<dbReference type="PROSITE" id="PS00018">
    <property type="entry name" value="EF_HAND_1"/>
    <property type="match status" value="1"/>
</dbReference>
<accession>A0A956NHE2</accession>
<feature type="chain" id="PRO_5037282435" description="FlgD Ig-like domain-containing protein" evidence="1">
    <location>
        <begin position="40"/>
        <end position="678"/>
    </location>
</feature>
<dbReference type="EMBL" id="JAGQHS010000075">
    <property type="protein sequence ID" value="MCA9756974.1"/>
    <property type="molecule type" value="Genomic_DNA"/>
</dbReference>
<dbReference type="AlphaFoldDB" id="A0A956NHE2"/>
<gene>
    <name evidence="2" type="ORF">KDA27_14310</name>
</gene>
<organism evidence="2 3">
    <name type="scientific">Eiseniibacteriota bacterium</name>
    <dbReference type="NCBI Taxonomy" id="2212470"/>
    <lineage>
        <taxon>Bacteria</taxon>
        <taxon>Candidatus Eiseniibacteriota</taxon>
    </lineage>
</organism>
<name>A0A956NHE2_UNCEI</name>
<dbReference type="InterPro" id="IPR018247">
    <property type="entry name" value="EF_Hand_1_Ca_BS"/>
</dbReference>
<protein>
    <recommendedName>
        <fullName evidence="4">FlgD Ig-like domain-containing protein</fullName>
    </recommendedName>
</protein>
<reference evidence="2" key="2">
    <citation type="journal article" date="2021" name="Microbiome">
        <title>Successional dynamics and alternative stable states in a saline activated sludge microbial community over 9 years.</title>
        <authorList>
            <person name="Wang Y."/>
            <person name="Ye J."/>
            <person name="Ju F."/>
            <person name="Liu L."/>
            <person name="Boyd J.A."/>
            <person name="Deng Y."/>
            <person name="Parks D.H."/>
            <person name="Jiang X."/>
            <person name="Yin X."/>
            <person name="Woodcroft B.J."/>
            <person name="Tyson G.W."/>
            <person name="Hugenholtz P."/>
            <person name="Polz M.F."/>
            <person name="Zhang T."/>
        </authorList>
    </citation>
    <scope>NUCLEOTIDE SEQUENCE</scope>
    <source>
        <strain evidence="2">HKST-UBA02</strain>
    </source>
</reference>
<proteinExistence type="predicted"/>
<sequence length="678" mass="71586">MNRFAAFVRPDPYRLCLSLGVASIGLAATVCAIPTTAQAAGTDPIVVWQEPVTIGSWPDSGSEPELVATFHDGLAEVLLARNGGISYSQLSMVDSVQAWSAPTTLVPDGSGAGHPALTHAYLVETMAIWHAPSLSQSVIYSRIRNGGTWEGTQTVSSPVGHSMHPVAAAGLESGFGDIVVAWDDSTSSGWCVRARSFRPTGPTPGWGDIVTFGAEGFDARDPDLLLYPILDRSVLVWSDSRNGGADLLTATYHIDGDWWSEQVLADVAFDLRHPRLEIELSGDTPNPIYFVTSTVTGTMGADEVYATRSGWCSSQEFMLSADDGIPSHGLAMEGLSFPDIPCGIWDSNRPVFLPSWIEEGSGIQLERFDACSLIGSDFLSSSQVIDAALAEEDGTTVQVWAERDGGQVHLRARVGSTLACYHEVITGLTPLLIGPEGEPPTRLRFLDSCGSGTPVVGRATIDLNHAFEGVTFDPTMSHAPSADSDENGYVTIPLLGGGCSPSSVHVIGGDYCSTDLQGIHSPDIDGDCAVTDADRDYVLAYLGTSDFCADIDGSGLVDEADLAIVDATLGDACSNVTDVDNPIGSFALGLTVRPNPARDFAIVRLGVSTATESTPGLVRIVDASGRLVRSFPAEGAQSGGGIRWDLSDSSGRPLPAGIYFAVAHRSEDELRAPILIVR</sequence>
<keyword evidence="1" id="KW-0732">Signal</keyword>
<evidence type="ECO:0000256" key="1">
    <source>
        <dbReference type="SAM" id="SignalP"/>
    </source>
</evidence>
<evidence type="ECO:0008006" key="4">
    <source>
        <dbReference type="Google" id="ProtNLM"/>
    </source>
</evidence>
<reference evidence="2" key="1">
    <citation type="submission" date="2020-04" db="EMBL/GenBank/DDBJ databases">
        <authorList>
            <person name="Zhang T."/>
        </authorList>
    </citation>
    <scope>NUCLEOTIDE SEQUENCE</scope>
    <source>
        <strain evidence="2">HKST-UBA02</strain>
    </source>
</reference>
<evidence type="ECO:0000313" key="3">
    <source>
        <dbReference type="Proteomes" id="UP000739538"/>
    </source>
</evidence>
<evidence type="ECO:0000313" key="2">
    <source>
        <dbReference type="EMBL" id="MCA9756974.1"/>
    </source>
</evidence>
<comment type="caution">
    <text evidence="2">The sequence shown here is derived from an EMBL/GenBank/DDBJ whole genome shotgun (WGS) entry which is preliminary data.</text>
</comment>
<dbReference type="Gene3D" id="2.60.40.4070">
    <property type="match status" value="1"/>
</dbReference>
<dbReference type="Proteomes" id="UP000739538">
    <property type="component" value="Unassembled WGS sequence"/>
</dbReference>
<feature type="signal peptide" evidence="1">
    <location>
        <begin position="1"/>
        <end position="39"/>
    </location>
</feature>